<sequence length="38" mass="4678">MISYFDLINLRTIIIQKIRQIQLLILHHTLIKIYDRAR</sequence>
<dbReference type="Proteomes" id="UP000692954">
    <property type="component" value="Unassembled WGS sequence"/>
</dbReference>
<comment type="caution">
    <text evidence="1">The sequence shown here is derived from an EMBL/GenBank/DDBJ whole genome shotgun (WGS) entry which is preliminary data.</text>
</comment>
<organism evidence="1 2">
    <name type="scientific">Paramecium sonneborni</name>
    <dbReference type="NCBI Taxonomy" id="65129"/>
    <lineage>
        <taxon>Eukaryota</taxon>
        <taxon>Sar</taxon>
        <taxon>Alveolata</taxon>
        <taxon>Ciliophora</taxon>
        <taxon>Intramacronucleata</taxon>
        <taxon>Oligohymenophorea</taxon>
        <taxon>Peniculida</taxon>
        <taxon>Parameciidae</taxon>
        <taxon>Paramecium</taxon>
    </lineage>
</organism>
<dbReference type="EMBL" id="CAJJDN010000022">
    <property type="protein sequence ID" value="CAD8066712.1"/>
    <property type="molecule type" value="Genomic_DNA"/>
</dbReference>
<evidence type="ECO:0000313" key="1">
    <source>
        <dbReference type="EMBL" id="CAD8066712.1"/>
    </source>
</evidence>
<dbReference type="AlphaFoldDB" id="A0A8S1LKE2"/>
<reference evidence="1" key="1">
    <citation type="submission" date="2021-01" db="EMBL/GenBank/DDBJ databases">
        <authorList>
            <consortium name="Genoscope - CEA"/>
            <person name="William W."/>
        </authorList>
    </citation>
    <scope>NUCLEOTIDE SEQUENCE</scope>
</reference>
<proteinExistence type="predicted"/>
<evidence type="ECO:0000313" key="2">
    <source>
        <dbReference type="Proteomes" id="UP000692954"/>
    </source>
</evidence>
<name>A0A8S1LKE2_9CILI</name>
<gene>
    <name evidence="1" type="ORF">PSON_ATCC_30995.1.T0220043</name>
</gene>
<protein>
    <submittedName>
        <fullName evidence="1">Uncharacterized protein</fullName>
    </submittedName>
</protein>
<accession>A0A8S1LKE2</accession>
<keyword evidence="2" id="KW-1185">Reference proteome</keyword>